<feature type="active site" evidence="5">
    <location>
        <position position="213"/>
    </location>
</feature>
<feature type="active site" description="Proton donor" evidence="5">
    <location>
        <position position="255"/>
    </location>
</feature>
<keyword evidence="9" id="KW-1185">Reference proteome</keyword>
<dbReference type="InterPro" id="IPR038251">
    <property type="entry name" value="PdxB_dimer_sf"/>
</dbReference>
<comment type="subcellular location">
    <subcellularLocation>
        <location evidence="5">Cytoplasm</location>
    </subcellularLocation>
</comment>
<gene>
    <name evidence="5" type="primary">pdxB</name>
    <name evidence="8" type="ORF">J3998_08900</name>
</gene>
<dbReference type="Gene3D" id="3.40.50.720">
    <property type="entry name" value="NAD(P)-binding Rossmann-like Domain"/>
    <property type="match status" value="2"/>
</dbReference>
<evidence type="ECO:0000256" key="5">
    <source>
        <dbReference type="HAMAP-Rule" id="MF_01825"/>
    </source>
</evidence>
<organism evidence="8 9">
    <name type="scientific">Thiomicrorhabdus marina</name>
    <dbReference type="NCBI Taxonomy" id="2818442"/>
    <lineage>
        <taxon>Bacteria</taxon>
        <taxon>Pseudomonadati</taxon>
        <taxon>Pseudomonadota</taxon>
        <taxon>Gammaproteobacteria</taxon>
        <taxon>Thiotrichales</taxon>
        <taxon>Piscirickettsiaceae</taxon>
        <taxon>Thiomicrorhabdus</taxon>
    </lineage>
</organism>
<comment type="catalytic activity">
    <reaction evidence="5">
        <text>4-phospho-D-erythronate + NAD(+) = (R)-3-hydroxy-2-oxo-4-phosphooxybutanoate + NADH + H(+)</text>
        <dbReference type="Rhea" id="RHEA:18829"/>
        <dbReference type="ChEBI" id="CHEBI:15378"/>
        <dbReference type="ChEBI" id="CHEBI:57540"/>
        <dbReference type="ChEBI" id="CHEBI:57945"/>
        <dbReference type="ChEBI" id="CHEBI:58538"/>
        <dbReference type="ChEBI" id="CHEBI:58766"/>
        <dbReference type="EC" id="1.1.1.290"/>
    </reaction>
</comment>
<evidence type="ECO:0000259" key="7">
    <source>
        <dbReference type="Pfam" id="PF02826"/>
    </source>
</evidence>
<feature type="binding site" evidence="5">
    <location>
        <position position="258"/>
    </location>
    <ligand>
        <name>NAD(+)</name>
        <dbReference type="ChEBI" id="CHEBI:57540"/>
    </ligand>
</feature>
<comment type="subunit">
    <text evidence="5">Homodimer.</text>
</comment>
<feature type="binding site" evidence="5">
    <location>
        <position position="180"/>
    </location>
    <ligand>
        <name>NAD(+)</name>
        <dbReference type="ChEBI" id="CHEBI:57540"/>
    </ligand>
</feature>
<keyword evidence="3 5" id="KW-0520">NAD</keyword>
<evidence type="ECO:0000256" key="4">
    <source>
        <dbReference type="ARBA" id="ARBA00023096"/>
    </source>
</evidence>
<comment type="caution">
    <text evidence="8">The sequence shown here is derived from an EMBL/GenBank/DDBJ whole genome shotgun (WGS) entry which is preliminary data.</text>
</comment>
<feature type="binding site" evidence="5">
    <location>
        <position position="233"/>
    </location>
    <ligand>
        <name>NAD(+)</name>
        <dbReference type="ChEBI" id="CHEBI:57540"/>
    </ligand>
</feature>
<keyword evidence="2 5" id="KW-0560">Oxidoreductase</keyword>
<evidence type="ECO:0000256" key="1">
    <source>
        <dbReference type="ARBA" id="ARBA00022490"/>
    </source>
</evidence>
<dbReference type="InterPro" id="IPR020921">
    <property type="entry name" value="Erythronate-4-P_DHase"/>
</dbReference>
<keyword evidence="4 5" id="KW-0664">Pyridoxine biosynthesis</keyword>
<dbReference type="RefSeq" id="WP_208150304.1">
    <property type="nucleotide sequence ID" value="NZ_JAGETV010000015.1"/>
</dbReference>
<evidence type="ECO:0000256" key="3">
    <source>
        <dbReference type="ARBA" id="ARBA00023027"/>
    </source>
</evidence>
<dbReference type="EC" id="1.1.1.290" evidence="5"/>
<feature type="domain" description="D-isomer specific 2-hydroxyacid dehydrogenase NAD-binding" evidence="7">
    <location>
        <begin position="118"/>
        <end position="257"/>
    </location>
</feature>
<reference evidence="8 9" key="1">
    <citation type="submission" date="2021-03" db="EMBL/GenBank/DDBJ databases">
        <title>Thiomicrorhabdus sp.nov.,novel sulfur-oxidizing bacteria isolated from coastal sediment.</title>
        <authorList>
            <person name="Liu X."/>
        </authorList>
    </citation>
    <scope>NUCLEOTIDE SEQUENCE [LARGE SCALE GENOMIC DNA]</scope>
    <source>
        <strain evidence="8 9">6S2-11</strain>
    </source>
</reference>
<accession>A0ABS3Q5W1</accession>
<sequence>MTQIVQRKLLIDDAVPYAQTIFGHLGKVMTLPGREINAEAVKDIDALIVRSRTQVNAELLADSKVSYVGSTVVGLDHIDQDYLANTQRHFYSAQGCNANSVAEFVIHALILLAEQENFDISTKSLGIIGVGHVGKLLHAKAQALGVTCLLNDPPRAKQEGNQGFVDLEHALQADIISVHTPLTFSGADKTYHLINSEKLALLNPQQILVNAARGGIIDEQALLQTHLKAKITDCWENEPNINPELIEQSFLVSPHIAGHSFEAKLAGSTMVYHDLCSFWNEPQKNDWQQKLPKIPKAITVQNAENWQKGLFYVLQKTHLIQNDDQAIRHNPSNFEGYRRNYPTHHEWHKQQVKVTKNQKLNCILQKLNFQLIG</sequence>
<evidence type="ECO:0000313" key="8">
    <source>
        <dbReference type="EMBL" id="MBO1927692.1"/>
    </source>
</evidence>
<dbReference type="InterPro" id="IPR006140">
    <property type="entry name" value="D-isomer_DH_NAD-bd"/>
</dbReference>
<feature type="domain" description="D-isomer specific 2-hydroxyacid dehydrogenase catalytic" evidence="6">
    <location>
        <begin position="15"/>
        <end position="278"/>
    </location>
</feature>
<dbReference type="Proteomes" id="UP000664835">
    <property type="component" value="Unassembled WGS sequence"/>
</dbReference>
<comment type="pathway">
    <text evidence="5">Cofactor biosynthesis; pyridoxine 5'-phosphate biosynthesis; pyridoxine 5'-phosphate from D-erythrose 4-phosphate: step 2/5.</text>
</comment>
<dbReference type="Pfam" id="PF00389">
    <property type="entry name" value="2-Hacid_dh"/>
    <property type="match status" value="1"/>
</dbReference>
<dbReference type="HAMAP" id="MF_01825">
    <property type="entry name" value="PdxB"/>
    <property type="match status" value="1"/>
</dbReference>
<comment type="function">
    <text evidence="5">Catalyzes the oxidation of erythronate-4-phosphate to 3-hydroxy-2-oxo-4-phosphonooxybutanoate.</text>
</comment>
<dbReference type="Pfam" id="PF02826">
    <property type="entry name" value="2-Hacid_dh_C"/>
    <property type="match status" value="1"/>
</dbReference>
<dbReference type="SUPFAM" id="SSF51735">
    <property type="entry name" value="NAD(P)-binding Rossmann-fold domains"/>
    <property type="match status" value="1"/>
</dbReference>
<dbReference type="Gene3D" id="3.30.1370.170">
    <property type="match status" value="1"/>
</dbReference>
<dbReference type="CDD" id="cd12158">
    <property type="entry name" value="ErythrP_dh"/>
    <property type="match status" value="1"/>
</dbReference>
<evidence type="ECO:0000313" key="9">
    <source>
        <dbReference type="Proteomes" id="UP000664835"/>
    </source>
</evidence>
<feature type="active site" evidence="5">
    <location>
        <position position="238"/>
    </location>
</feature>
<proteinExistence type="inferred from homology"/>
<evidence type="ECO:0000259" key="6">
    <source>
        <dbReference type="Pfam" id="PF00389"/>
    </source>
</evidence>
<keyword evidence="1 5" id="KW-0963">Cytoplasm</keyword>
<name>A0ABS3Q5W1_9GAMM</name>
<dbReference type="PANTHER" id="PTHR43761">
    <property type="entry name" value="D-ISOMER SPECIFIC 2-HYDROXYACID DEHYDROGENASE FAMILY PROTEIN (AFU_ORTHOLOGUE AFUA_1G13630)"/>
    <property type="match status" value="1"/>
</dbReference>
<evidence type="ECO:0000256" key="2">
    <source>
        <dbReference type="ARBA" id="ARBA00023002"/>
    </source>
</evidence>
<feature type="binding site" evidence="5">
    <location>
        <position position="51"/>
    </location>
    <ligand>
        <name>substrate</name>
    </ligand>
</feature>
<feature type="binding site" evidence="5">
    <location>
        <position position="152"/>
    </location>
    <ligand>
        <name>NAD(+)</name>
        <dbReference type="ChEBI" id="CHEBI:57540"/>
    </ligand>
</feature>
<dbReference type="InterPro" id="IPR050418">
    <property type="entry name" value="D-iso_2-hydroxyacid_DH_PdxB"/>
</dbReference>
<dbReference type="PANTHER" id="PTHR43761:SF1">
    <property type="entry name" value="D-ISOMER SPECIFIC 2-HYDROXYACID DEHYDROGENASE CATALYTIC DOMAIN-CONTAINING PROTEIN-RELATED"/>
    <property type="match status" value="1"/>
</dbReference>
<comment type="caution">
    <text evidence="5">Lacks conserved residue(s) required for the propagation of feature annotation.</text>
</comment>
<protein>
    <recommendedName>
        <fullName evidence="5">Erythronate-4-phosphate dehydrogenase</fullName>
        <ecNumber evidence="5">1.1.1.290</ecNumber>
    </recommendedName>
</protein>
<dbReference type="InterPro" id="IPR036291">
    <property type="entry name" value="NAD(P)-bd_dom_sf"/>
</dbReference>
<dbReference type="SUPFAM" id="SSF52283">
    <property type="entry name" value="Formate/glycerate dehydrogenase catalytic domain-like"/>
    <property type="match status" value="1"/>
</dbReference>
<dbReference type="InterPro" id="IPR006139">
    <property type="entry name" value="D-isomer_2_OHA_DH_cat_dom"/>
</dbReference>
<comment type="similarity">
    <text evidence="5">Belongs to the D-isomer specific 2-hydroxyacid dehydrogenase family. PdxB subfamily.</text>
</comment>
<dbReference type="EMBL" id="JAGETV010000015">
    <property type="protein sequence ID" value="MBO1927692.1"/>
    <property type="molecule type" value="Genomic_DNA"/>
</dbReference>